<comment type="caution">
    <text evidence="1">The sequence shown here is derived from an EMBL/GenBank/DDBJ whole genome shotgun (WGS) entry which is preliminary data.</text>
</comment>
<dbReference type="VEuPathDB" id="FungiDB:EMCG_01598"/>
<protein>
    <submittedName>
        <fullName evidence="1">Uncharacterized protein</fullName>
    </submittedName>
</protein>
<sequence length="125" mass="14281">MSKAVGKFFDKVKTRFNVAKKFKGSYTPGSRILPAKTPKNDTEYQLRVDAGELIENRWRDIILQVNSQAKSQGLRDWLRNHGRTTHGKLATSRFDTLAENDCEEALRVLNDLEEMAKENLKNLTG</sequence>
<evidence type="ECO:0000313" key="1">
    <source>
        <dbReference type="EMBL" id="KKZ64101.1"/>
    </source>
</evidence>
<evidence type="ECO:0000313" key="2">
    <source>
        <dbReference type="Proteomes" id="UP000034164"/>
    </source>
</evidence>
<proteinExistence type="predicted"/>
<name>A0A0G2J9J7_9EURO</name>
<dbReference type="AlphaFoldDB" id="A0A0G2J9J7"/>
<reference evidence="2" key="1">
    <citation type="journal article" date="2015" name="PLoS Genet.">
        <title>The dynamic genome and transcriptome of the human fungal pathogen Blastomyces and close relative Emmonsia.</title>
        <authorList>
            <person name="Munoz J.F."/>
            <person name="Gauthier G.M."/>
            <person name="Desjardins C.A."/>
            <person name="Gallo J.E."/>
            <person name="Holder J."/>
            <person name="Sullivan T.D."/>
            <person name="Marty A.J."/>
            <person name="Carmen J.C."/>
            <person name="Chen Z."/>
            <person name="Ding L."/>
            <person name="Gujja S."/>
            <person name="Magrini V."/>
            <person name="Misas E."/>
            <person name="Mitreva M."/>
            <person name="Priest M."/>
            <person name="Saif S."/>
            <person name="Whiston E.A."/>
            <person name="Young S."/>
            <person name="Zeng Q."/>
            <person name="Goldman W.E."/>
            <person name="Mardis E.R."/>
            <person name="Taylor J.W."/>
            <person name="McEwen J.G."/>
            <person name="Clay O.K."/>
            <person name="Klein B.S."/>
            <person name="Cuomo C.A."/>
        </authorList>
    </citation>
    <scope>NUCLEOTIDE SEQUENCE [LARGE SCALE GENOMIC DNA]</scope>
    <source>
        <strain evidence="2">UAMH 3008</strain>
    </source>
</reference>
<organism evidence="1 2">
    <name type="scientific">[Emmonsia] crescens</name>
    <dbReference type="NCBI Taxonomy" id="73230"/>
    <lineage>
        <taxon>Eukaryota</taxon>
        <taxon>Fungi</taxon>
        <taxon>Dikarya</taxon>
        <taxon>Ascomycota</taxon>
        <taxon>Pezizomycotina</taxon>
        <taxon>Eurotiomycetes</taxon>
        <taxon>Eurotiomycetidae</taxon>
        <taxon>Onygenales</taxon>
        <taxon>Ajellomycetaceae</taxon>
        <taxon>Emergomyces</taxon>
    </lineage>
</organism>
<dbReference type="Proteomes" id="UP000034164">
    <property type="component" value="Unassembled WGS sequence"/>
</dbReference>
<accession>A0A0G2J9J7</accession>
<dbReference type="EMBL" id="LCZI01000874">
    <property type="protein sequence ID" value="KKZ64101.1"/>
    <property type="molecule type" value="Genomic_DNA"/>
</dbReference>
<dbReference type="OrthoDB" id="4186629at2759"/>
<gene>
    <name evidence="1" type="ORF">EMCG_01598</name>
</gene>